<feature type="signal peptide" evidence="1">
    <location>
        <begin position="1"/>
        <end position="22"/>
    </location>
</feature>
<feature type="chain" id="PRO_5038833271" evidence="1">
    <location>
        <begin position="23"/>
        <end position="72"/>
    </location>
</feature>
<keyword evidence="1" id="KW-0732">Signal</keyword>
<gene>
    <name evidence="2" type="ORF">DPMN_127720</name>
</gene>
<dbReference type="Proteomes" id="UP000828390">
    <property type="component" value="Unassembled WGS sequence"/>
</dbReference>
<keyword evidence="3" id="KW-1185">Reference proteome</keyword>
<name>A0A9D4GZR7_DREPO</name>
<sequence>MSLNMIRGLLVVWYLLGVEVLCEEPACINYTPNRFEYEKGVLEKLFSLENFKADATARIAALERQIQGNKLY</sequence>
<evidence type="ECO:0000256" key="1">
    <source>
        <dbReference type="SAM" id="SignalP"/>
    </source>
</evidence>
<evidence type="ECO:0000313" key="3">
    <source>
        <dbReference type="Proteomes" id="UP000828390"/>
    </source>
</evidence>
<protein>
    <submittedName>
        <fullName evidence="2">Uncharacterized protein</fullName>
    </submittedName>
</protein>
<evidence type="ECO:0000313" key="2">
    <source>
        <dbReference type="EMBL" id="KAH3825837.1"/>
    </source>
</evidence>
<proteinExistence type="predicted"/>
<reference evidence="2" key="2">
    <citation type="submission" date="2020-11" db="EMBL/GenBank/DDBJ databases">
        <authorList>
            <person name="McCartney M.A."/>
            <person name="Auch B."/>
            <person name="Kono T."/>
            <person name="Mallez S."/>
            <person name="Becker A."/>
            <person name="Gohl D.M."/>
            <person name="Silverstein K.A.T."/>
            <person name="Koren S."/>
            <person name="Bechman K.B."/>
            <person name="Herman A."/>
            <person name="Abrahante J.E."/>
            <person name="Garbe J."/>
        </authorList>
    </citation>
    <scope>NUCLEOTIDE SEQUENCE</scope>
    <source>
        <strain evidence="2">Duluth1</strain>
        <tissue evidence="2">Whole animal</tissue>
    </source>
</reference>
<accession>A0A9D4GZR7</accession>
<comment type="caution">
    <text evidence="2">The sequence shown here is derived from an EMBL/GenBank/DDBJ whole genome shotgun (WGS) entry which is preliminary data.</text>
</comment>
<dbReference type="EMBL" id="JAIWYP010000005">
    <property type="protein sequence ID" value="KAH3825837.1"/>
    <property type="molecule type" value="Genomic_DNA"/>
</dbReference>
<organism evidence="2 3">
    <name type="scientific">Dreissena polymorpha</name>
    <name type="common">Zebra mussel</name>
    <name type="synonym">Mytilus polymorpha</name>
    <dbReference type="NCBI Taxonomy" id="45954"/>
    <lineage>
        <taxon>Eukaryota</taxon>
        <taxon>Metazoa</taxon>
        <taxon>Spiralia</taxon>
        <taxon>Lophotrochozoa</taxon>
        <taxon>Mollusca</taxon>
        <taxon>Bivalvia</taxon>
        <taxon>Autobranchia</taxon>
        <taxon>Heteroconchia</taxon>
        <taxon>Euheterodonta</taxon>
        <taxon>Imparidentia</taxon>
        <taxon>Neoheterodontei</taxon>
        <taxon>Myida</taxon>
        <taxon>Dreissenoidea</taxon>
        <taxon>Dreissenidae</taxon>
        <taxon>Dreissena</taxon>
    </lineage>
</organism>
<dbReference type="AlphaFoldDB" id="A0A9D4GZR7"/>
<reference evidence="2" key="1">
    <citation type="journal article" date="2019" name="bioRxiv">
        <title>The Genome of the Zebra Mussel, Dreissena polymorpha: A Resource for Invasive Species Research.</title>
        <authorList>
            <person name="McCartney M.A."/>
            <person name="Auch B."/>
            <person name="Kono T."/>
            <person name="Mallez S."/>
            <person name="Zhang Y."/>
            <person name="Obille A."/>
            <person name="Becker A."/>
            <person name="Abrahante J.E."/>
            <person name="Garbe J."/>
            <person name="Badalamenti J.P."/>
            <person name="Herman A."/>
            <person name="Mangelson H."/>
            <person name="Liachko I."/>
            <person name="Sullivan S."/>
            <person name="Sone E.D."/>
            <person name="Koren S."/>
            <person name="Silverstein K.A.T."/>
            <person name="Beckman K.B."/>
            <person name="Gohl D.M."/>
        </authorList>
    </citation>
    <scope>NUCLEOTIDE SEQUENCE</scope>
    <source>
        <strain evidence="2">Duluth1</strain>
        <tissue evidence="2">Whole animal</tissue>
    </source>
</reference>